<proteinExistence type="predicted"/>
<dbReference type="Proteomes" id="UP000267096">
    <property type="component" value="Unassembled WGS sequence"/>
</dbReference>
<reference evidence="2 3" key="2">
    <citation type="submission" date="2018-11" db="EMBL/GenBank/DDBJ databases">
        <authorList>
            <consortium name="Pathogen Informatics"/>
        </authorList>
    </citation>
    <scope>NUCLEOTIDE SEQUENCE [LARGE SCALE GENOMIC DNA]</scope>
</reference>
<reference evidence="4" key="1">
    <citation type="submission" date="2017-02" db="UniProtKB">
        <authorList>
            <consortium name="WormBaseParasite"/>
        </authorList>
    </citation>
    <scope>IDENTIFICATION</scope>
</reference>
<feature type="region of interest" description="Disordered" evidence="1">
    <location>
        <begin position="309"/>
        <end position="374"/>
    </location>
</feature>
<gene>
    <name evidence="2" type="ORF">ASIM_LOCUS14330</name>
</gene>
<evidence type="ECO:0000256" key="1">
    <source>
        <dbReference type="SAM" id="MobiDB-lite"/>
    </source>
</evidence>
<protein>
    <submittedName>
        <fullName evidence="4">Histone-fold</fullName>
    </submittedName>
</protein>
<dbReference type="AlphaFoldDB" id="A0A0M3K206"/>
<feature type="compositionally biased region" description="Basic and acidic residues" evidence="1">
    <location>
        <begin position="341"/>
        <end position="350"/>
    </location>
</feature>
<dbReference type="OrthoDB" id="5804099at2759"/>
<sequence>MTRRHAKRQVTLDDIIESALNFVRPIIDTSQPLQNDATIAKQASSRQLGTRDGEILGAPKYNSLDEVPICKGNSKICKFVSCTAHNFKSDQSFANINLAAQVLADKKLRQAISRDPDALETVCHEQGLGTSQCRLFQKGFQLVDSTKFINLSYSVYRFITSIEPAENLSKKTEQFMPKEDDFYMDDSDAPPIPIRPSTASASKTILADDPPARGSRTWSSHPQPVVPVDDQPMLATLPTFPPLLFTLPTFPPIPTLPSITPLHNKDPLSPFPVFNFNNQFFKHLPFLDPAKQLSSKLVRLQRSVDHMEDSLQYDNPYDELSRRKRDDSDYYSDLESGPSEETQKRDEITENIHSNLPLEDERIKPVGKSKKANGDHMDCFQFLQ</sequence>
<evidence type="ECO:0000313" key="2">
    <source>
        <dbReference type="EMBL" id="VDK52080.1"/>
    </source>
</evidence>
<organism evidence="4">
    <name type="scientific">Anisakis simplex</name>
    <name type="common">Herring worm</name>
    <dbReference type="NCBI Taxonomy" id="6269"/>
    <lineage>
        <taxon>Eukaryota</taxon>
        <taxon>Metazoa</taxon>
        <taxon>Ecdysozoa</taxon>
        <taxon>Nematoda</taxon>
        <taxon>Chromadorea</taxon>
        <taxon>Rhabditida</taxon>
        <taxon>Spirurina</taxon>
        <taxon>Ascaridomorpha</taxon>
        <taxon>Ascaridoidea</taxon>
        <taxon>Anisakidae</taxon>
        <taxon>Anisakis</taxon>
        <taxon>Anisakis simplex complex</taxon>
    </lineage>
</organism>
<dbReference type="EMBL" id="UYRR01031706">
    <property type="protein sequence ID" value="VDK52080.1"/>
    <property type="molecule type" value="Genomic_DNA"/>
</dbReference>
<evidence type="ECO:0000313" key="4">
    <source>
        <dbReference type="WBParaSite" id="ASIM_0001492001-mRNA-1"/>
    </source>
</evidence>
<evidence type="ECO:0000313" key="3">
    <source>
        <dbReference type="Proteomes" id="UP000267096"/>
    </source>
</evidence>
<name>A0A0M3K206_ANISI</name>
<dbReference type="WBParaSite" id="ASIM_0001492001-mRNA-1">
    <property type="protein sequence ID" value="ASIM_0001492001-mRNA-1"/>
    <property type="gene ID" value="ASIM_0001492001"/>
</dbReference>
<keyword evidence="3" id="KW-1185">Reference proteome</keyword>
<accession>A0A0M3K206</accession>
<feature type="region of interest" description="Disordered" evidence="1">
    <location>
        <begin position="195"/>
        <end position="224"/>
    </location>
</feature>
<feature type="compositionally biased region" description="Basic and acidic residues" evidence="1">
    <location>
        <begin position="319"/>
        <end position="328"/>
    </location>
</feature>